<feature type="region of interest" description="Disordered" evidence="3">
    <location>
        <begin position="111"/>
        <end position="135"/>
    </location>
</feature>
<dbReference type="InterPro" id="IPR003658">
    <property type="entry name" value="Anti-sigma_ant"/>
</dbReference>
<comment type="similarity">
    <text evidence="1 2">Belongs to the anti-sigma-factor antagonist family.</text>
</comment>
<dbReference type="AlphaFoldDB" id="A0A919BY78"/>
<dbReference type="RefSeq" id="WP_170313959.1">
    <property type="nucleotide sequence ID" value="NZ_BNBE01000004.1"/>
</dbReference>
<dbReference type="Pfam" id="PF01740">
    <property type="entry name" value="STAS"/>
    <property type="match status" value="1"/>
</dbReference>
<dbReference type="NCBIfam" id="TIGR00377">
    <property type="entry name" value="ant_ant_sig"/>
    <property type="match status" value="1"/>
</dbReference>
<dbReference type="InterPro" id="IPR036513">
    <property type="entry name" value="STAS_dom_sf"/>
</dbReference>
<dbReference type="InterPro" id="IPR002645">
    <property type="entry name" value="STAS_dom"/>
</dbReference>
<feature type="domain" description="STAS" evidence="4">
    <location>
        <begin position="2"/>
        <end position="113"/>
    </location>
</feature>
<dbReference type="CDD" id="cd07043">
    <property type="entry name" value="STAS_anti-anti-sigma_factors"/>
    <property type="match status" value="1"/>
</dbReference>
<proteinExistence type="inferred from homology"/>
<dbReference type="SUPFAM" id="SSF52091">
    <property type="entry name" value="SpoIIaa-like"/>
    <property type="match status" value="1"/>
</dbReference>
<dbReference type="EMBL" id="BNBE01000004">
    <property type="protein sequence ID" value="GHG28118.1"/>
    <property type="molecule type" value="Genomic_DNA"/>
</dbReference>
<evidence type="ECO:0000313" key="6">
    <source>
        <dbReference type="Proteomes" id="UP000632849"/>
    </source>
</evidence>
<reference evidence="5" key="2">
    <citation type="submission" date="2020-09" db="EMBL/GenBank/DDBJ databases">
        <authorList>
            <person name="Sun Q."/>
            <person name="Ohkuma M."/>
        </authorList>
    </citation>
    <scope>NUCLEOTIDE SEQUENCE</scope>
    <source>
        <strain evidence="5">JCM 4122</strain>
    </source>
</reference>
<evidence type="ECO:0000259" key="4">
    <source>
        <dbReference type="PROSITE" id="PS50801"/>
    </source>
</evidence>
<dbReference type="GeneID" id="95662726"/>
<sequence length="135" mass="14128">MFSVDVGQEERGTILVLRGELDFDSAVQLDEVALGDPAHDTATGPVVADLAALTFCDSSGISALLRLHRRLSTRGRPFLLASVPHPVRRLFALTGLDQIFTVHADAHEALAAGPAGPAPAPGAGTPARQNRKESA</sequence>
<dbReference type="Proteomes" id="UP000632849">
    <property type="component" value="Unassembled WGS sequence"/>
</dbReference>
<dbReference type="PROSITE" id="PS50801">
    <property type="entry name" value="STAS"/>
    <property type="match status" value="1"/>
</dbReference>
<accession>A0A919BY78</accession>
<evidence type="ECO:0000256" key="2">
    <source>
        <dbReference type="RuleBase" id="RU003749"/>
    </source>
</evidence>
<name>A0A919BY78_STRFL</name>
<organism evidence="5 6">
    <name type="scientific">Streptomyces filamentosus</name>
    <name type="common">Streptomyces roseosporus</name>
    <dbReference type="NCBI Taxonomy" id="67294"/>
    <lineage>
        <taxon>Bacteria</taxon>
        <taxon>Bacillati</taxon>
        <taxon>Actinomycetota</taxon>
        <taxon>Actinomycetes</taxon>
        <taxon>Kitasatosporales</taxon>
        <taxon>Streptomycetaceae</taxon>
        <taxon>Streptomyces</taxon>
    </lineage>
</organism>
<reference evidence="5" key="1">
    <citation type="journal article" date="2014" name="Int. J. Syst. Evol. Microbiol.">
        <title>Complete genome sequence of Corynebacterium casei LMG S-19264T (=DSM 44701T), isolated from a smear-ripened cheese.</title>
        <authorList>
            <consortium name="US DOE Joint Genome Institute (JGI-PGF)"/>
            <person name="Walter F."/>
            <person name="Albersmeier A."/>
            <person name="Kalinowski J."/>
            <person name="Ruckert C."/>
        </authorList>
    </citation>
    <scope>NUCLEOTIDE SEQUENCE</scope>
    <source>
        <strain evidence="5">JCM 4122</strain>
    </source>
</reference>
<keyword evidence="6" id="KW-1185">Reference proteome</keyword>
<protein>
    <recommendedName>
        <fullName evidence="2">Anti-sigma factor antagonist</fullName>
    </recommendedName>
</protein>
<evidence type="ECO:0000256" key="1">
    <source>
        <dbReference type="ARBA" id="ARBA00009013"/>
    </source>
</evidence>
<dbReference type="Gene3D" id="3.30.750.24">
    <property type="entry name" value="STAS domain"/>
    <property type="match status" value="1"/>
</dbReference>
<dbReference type="GO" id="GO:0043856">
    <property type="term" value="F:anti-sigma factor antagonist activity"/>
    <property type="evidence" value="ECO:0007669"/>
    <property type="project" value="InterPro"/>
</dbReference>
<evidence type="ECO:0000256" key="3">
    <source>
        <dbReference type="SAM" id="MobiDB-lite"/>
    </source>
</evidence>
<gene>
    <name evidence="5" type="ORF">GCM10017667_76460</name>
</gene>
<dbReference type="PANTHER" id="PTHR33495">
    <property type="entry name" value="ANTI-SIGMA FACTOR ANTAGONIST TM_1081-RELATED-RELATED"/>
    <property type="match status" value="1"/>
</dbReference>
<dbReference type="PANTHER" id="PTHR33495:SF2">
    <property type="entry name" value="ANTI-SIGMA FACTOR ANTAGONIST TM_1081-RELATED"/>
    <property type="match status" value="1"/>
</dbReference>
<feature type="compositionally biased region" description="Low complexity" evidence="3">
    <location>
        <begin position="111"/>
        <end position="127"/>
    </location>
</feature>
<evidence type="ECO:0000313" key="5">
    <source>
        <dbReference type="EMBL" id="GHG28118.1"/>
    </source>
</evidence>
<comment type="caution">
    <text evidence="5">The sequence shown here is derived from an EMBL/GenBank/DDBJ whole genome shotgun (WGS) entry which is preliminary data.</text>
</comment>